<name>A0A8S1MAV2_PARPR</name>
<dbReference type="FunFam" id="1.10.510.10:FF:002434">
    <property type="entry name" value="Uncharacterized protein"/>
    <property type="match status" value="1"/>
</dbReference>
<proteinExistence type="predicted"/>
<keyword evidence="1" id="KW-0547">Nucleotide-binding</keyword>
<dbReference type="PROSITE" id="PS50011">
    <property type="entry name" value="PROTEIN_KINASE_DOM"/>
    <property type="match status" value="1"/>
</dbReference>
<dbReference type="InterPro" id="IPR000719">
    <property type="entry name" value="Prot_kinase_dom"/>
</dbReference>
<dbReference type="CDD" id="cd07831">
    <property type="entry name" value="STKc_MOK"/>
    <property type="match status" value="1"/>
</dbReference>
<dbReference type="FunFam" id="3.30.200.20:FF:000271">
    <property type="entry name" value="MAPK/MAK/MRK overlapping kinase"/>
    <property type="match status" value="1"/>
</dbReference>
<dbReference type="InterPro" id="IPR008271">
    <property type="entry name" value="Ser/Thr_kinase_AS"/>
</dbReference>
<dbReference type="PROSITE" id="PS00108">
    <property type="entry name" value="PROTEIN_KINASE_ST"/>
    <property type="match status" value="1"/>
</dbReference>
<dbReference type="GO" id="GO:0005524">
    <property type="term" value="F:ATP binding"/>
    <property type="evidence" value="ECO:0007669"/>
    <property type="project" value="UniProtKB-KW"/>
</dbReference>
<evidence type="ECO:0000313" key="4">
    <source>
        <dbReference type="EMBL" id="CAD8077470.1"/>
    </source>
</evidence>
<organism evidence="4 5">
    <name type="scientific">Paramecium primaurelia</name>
    <dbReference type="NCBI Taxonomy" id="5886"/>
    <lineage>
        <taxon>Eukaryota</taxon>
        <taxon>Sar</taxon>
        <taxon>Alveolata</taxon>
        <taxon>Ciliophora</taxon>
        <taxon>Intramacronucleata</taxon>
        <taxon>Oligohymenophorea</taxon>
        <taxon>Peniculida</taxon>
        <taxon>Parameciidae</taxon>
        <taxon>Paramecium</taxon>
    </lineage>
</organism>
<dbReference type="OMA" id="TNFQTTK"/>
<dbReference type="EMBL" id="CAJJDM010000059">
    <property type="protein sequence ID" value="CAD8077470.1"/>
    <property type="molecule type" value="Genomic_DNA"/>
</dbReference>
<feature type="domain" description="Protein kinase" evidence="3">
    <location>
        <begin position="28"/>
        <end position="318"/>
    </location>
</feature>
<protein>
    <recommendedName>
        <fullName evidence="3">Protein kinase domain-containing protein</fullName>
    </recommendedName>
</protein>
<comment type="caution">
    <text evidence="4">The sequence shown here is derived from an EMBL/GenBank/DDBJ whole genome shotgun (WGS) entry which is preliminary data.</text>
</comment>
<evidence type="ECO:0000256" key="1">
    <source>
        <dbReference type="ARBA" id="ARBA00022741"/>
    </source>
</evidence>
<dbReference type="Pfam" id="PF00069">
    <property type="entry name" value="Pkinase"/>
    <property type="match status" value="1"/>
</dbReference>
<dbReference type="PANTHER" id="PTHR24055">
    <property type="entry name" value="MITOGEN-ACTIVATED PROTEIN KINASE"/>
    <property type="match status" value="1"/>
</dbReference>
<dbReference type="Proteomes" id="UP000688137">
    <property type="component" value="Unassembled WGS sequence"/>
</dbReference>
<sequence>MNLFLFQFQRQQKHNLYYYISLNQMQNYRLITKKGEGTFSEVIKAQSIKTNQLVAIKCMKQVFQTIDQVLYLILILVNKLKEIQALRKLQNHEHIIKLIEVLYDEPTGRLALVFELMEQNLYEHIKGRKIPLKQEKIRSYTYQLLKAIDFMHSNNIFHRDIKPENILLLGDHLKLADLGSCKGIYSKHPYTEYISTRWYRSPECLMTDGYYDSKMDIWGAGCVLFEITALFPLFPGSNELDQVHRIHNILGTPNPKVLDRFRKHATHMEINFPYKVGTGLDNLIPHAPKDLVDLIKQMLVYDPEERINAKQALRHPYFKEFRDQEQQKLLETSLQSIKLLKKNDDSLTEEEQNTSHILHKKTLFNQTNKILQNSFKNKNLHLLDSVKLPTLTKKQADLKKAYGPANFQSTKKKSIQYEYVLYGKKANLGNFLNTLRHK</sequence>
<accession>A0A8S1MAV2</accession>
<dbReference type="SMART" id="SM00220">
    <property type="entry name" value="S_TKc"/>
    <property type="match status" value="1"/>
</dbReference>
<dbReference type="InterPro" id="IPR050117">
    <property type="entry name" value="MAPK"/>
</dbReference>
<gene>
    <name evidence="4" type="ORF">PPRIM_AZ9-3.1.T0580129</name>
</gene>
<dbReference type="AlphaFoldDB" id="A0A8S1MAV2"/>
<keyword evidence="2" id="KW-0067">ATP-binding</keyword>
<evidence type="ECO:0000256" key="2">
    <source>
        <dbReference type="ARBA" id="ARBA00022840"/>
    </source>
</evidence>
<evidence type="ECO:0000259" key="3">
    <source>
        <dbReference type="PROSITE" id="PS50011"/>
    </source>
</evidence>
<evidence type="ECO:0000313" key="5">
    <source>
        <dbReference type="Proteomes" id="UP000688137"/>
    </source>
</evidence>
<keyword evidence="5" id="KW-1185">Reference proteome</keyword>
<dbReference type="GO" id="GO:0004672">
    <property type="term" value="F:protein kinase activity"/>
    <property type="evidence" value="ECO:0007669"/>
    <property type="project" value="InterPro"/>
</dbReference>
<reference evidence="4" key="1">
    <citation type="submission" date="2021-01" db="EMBL/GenBank/DDBJ databases">
        <authorList>
            <consortium name="Genoscope - CEA"/>
            <person name="William W."/>
        </authorList>
    </citation>
    <scope>NUCLEOTIDE SEQUENCE</scope>
</reference>